<dbReference type="InterPro" id="IPR000212">
    <property type="entry name" value="DNA_helicase_UvrD/REP"/>
</dbReference>
<evidence type="ECO:0000256" key="1">
    <source>
        <dbReference type="ARBA" id="ARBA00009922"/>
    </source>
</evidence>
<dbReference type="Pfam" id="PF00580">
    <property type="entry name" value="UvrD-helicase"/>
    <property type="match status" value="1"/>
</dbReference>
<accession>A0A542ZNV2</accession>
<comment type="similarity">
    <text evidence="1">Belongs to the helicase family. UvrD subfamily.</text>
</comment>
<reference evidence="13 14" key="1">
    <citation type="submission" date="2019-06" db="EMBL/GenBank/DDBJ databases">
        <title>Sequencing the genomes of 1000 actinobacteria strains.</title>
        <authorList>
            <person name="Klenk H.-P."/>
        </authorList>
    </citation>
    <scope>NUCLEOTIDE SEQUENCE [LARGE SCALE GENOMIC DNA]</scope>
    <source>
        <strain evidence="13 14">DSM 4813</strain>
    </source>
</reference>
<evidence type="ECO:0000256" key="2">
    <source>
        <dbReference type="ARBA" id="ARBA00022741"/>
    </source>
</evidence>
<dbReference type="Gene3D" id="3.40.50.300">
    <property type="entry name" value="P-loop containing nucleotide triphosphate hydrolases"/>
    <property type="match status" value="2"/>
</dbReference>
<evidence type="ECO:0000256" key="7">
    <source>
        <dbReference type="ARBA" id="ARBA00034617"/>
    </source>
</evidence>
<dbReference type="InterPro" id="IPR013986">
    <property type="entry name" value="DExx_box_DNA_helicase_dom_sf"/>
</dbReference>
<dbReference type="Gene3D" id="1.10.10.160">
    <property type="match status" value="1"/>
</dbReference>
<keyword evidence="6" id="KW-0413">Isomerase</keyword>
<dbReference type="EMBL" id="VFOS01000002">
    <property type="protein sequence ID" value="TQL62033.1"/>
    <property type="molecule type" value="Genomic_DNA"/>
</dbReference>
<evidence type="ECO:0000256" key="5">
    <source>
        <dbReference type="ARBA" id="ARBA00022840"/>
    </source>
</evidence>
<feature type="compositionally biased region" description="Polar residues" evidence="11">
    <location>
        <begin position="668"/>
        <end position="678"/>
    </location>
</feature>
<evidence type="ECO:0000256" key="3">
    <source>
        <dbReference type="ARBA" id="ARBA00022801"/>
    </source>
</evidence>
<keyword evidence="5 10" id="KW-0067">ATP-binding</keyword>
<comment type="caution">
    <text evidence="13">The sequence shown here is derived from an EMBL/GenBank/DDBJ whole genome shotgun (WGS) entry which is preliminary data.</text>
</comment>
<comment type="catalytic activity">
    <reaction evidence="9">
        <text>ATP + H2O = ADP + phosphate + H(+)</text>
        <dbReference type="Rhea" id="RHEA:13065"/>
        <dbReference type="ChEBI" id="CHEBI:15377"/>
        <dbReference type="ChEBI" id="CHEBI:15378"/>
        <dbReference type="ChEBI" id="CHEBI:30616"/>
        <dbReference type="ChEBI" id="CHEBI:43474"/>
        <dbReference type="ChEBI" id="CHEBI:456216"/>
        <dbReference type="EC" id="5.6.2.4"/>
    </reaction>
</comment>
<dbReference type="RefSeq" id="WP_142120962.1">
    <property type="nucleotide sequence ID" value="NZ_BAAASV010000002.1"/>
</dbReference>
<feature type="compositionally biased region" description="Basic and acidic residues" evidence="11">
    <location>
        <begin position="680"/>
        <end position="694"/>
    </location>
</feature>
<dbReference type="GO" id="GO:0043138">
    <property type="term" value="F:3'-5' DNA helicase activity"/>
    <property type="evidence" value="ECO:0007669"/>
    <property type="project" value="UniProtKB-EC"/>
</dbReference>
<dbReference type="GO" id="GO:0003677">
    <property type="term" value="F:DNA binding"/>
    <property type="evidence" value="ECO:0007669"/>
    <property type="project" value="UniProtKB-KW"/>
</dbReference>
<dbReference type="PANTHER" id="PTHR11070">
    <property type="entry name" value="UVRD / RECB / PCRA DNA HELICASE FAMILY MEMBER"/>
    <property type="match status" value="1"/>
</dbReference>
<dbReference type="Pfam" id="PF13361">
    <property type="entry name" value="UvrD_C"/>
    <property type="match status" value="1"/>
</dbReference>
<feature type="region of interest" description="Disordered" evidence="11">
    <location>
        <begin position="667"/>
        <end position="694"/>
    </location>
</feature>
<evidence type="ECO:0000256" key="8">
    <source>
        <dbReference type="ARBA" id="ARBA00034808"/>
    </source>
</evidence>
<feature type="binding site" evidence="10">
    <location>
        <begin position="270"/>
        <end position="277"/>
    </location>
    <ligand>
        <name>ATP</name>
        <dbReference type="ChEBI" id="CHEBI:30616"/>
    </ligand>
</feature>
<dbReference type="OrthoDB" id="9787585at2"/>
<organism evidence="13 14">
    <name type="scientific">Rarobacter faecitabidus</name>
    <dbReference type="NCBI Taxonomy" id="13243"/>
    <lineage>
        <taxon>Bacteria</taxon>
        <taxon>Bacillati</taxon>
        <taxon>Actinomycetota</taxon>
        <taxon>Actinomycetes</taxon>
        <taxon>Micrococcales</taxon>
        <taxon>Rarobacteraceae</taxon>
        <taxon>Rarobacter</taxon>
    </lineage>
</organism>
<keyword evidence="14" id="KW-1185">Reference proteome</keyword>
<keyword evidence="2 10" id="KW-0547">Nucleotide-binding</keyword>
<dbReference type="AlphaFoldDB" id="A0A542ZNV2"/>
<dbReference type="Proteomes" id="UP000315389">
    <property type="component" value="Unassembled WGS sequence"/>
</dbReference>
<comment type="catalytic activity">
    <reaction evidence="7">
        <text>Couples ATP hydrolysis with the unwinding of duplex DNA by translocating in the 3'-5' direction.</text>
        <dbReference type="EC" id="5.6.2.4"/>
    </reaction>
</comment>
<evidence type="ECO:0000256" key="4">
    <source>
        <dbReference type="ARBA" id="ARBA00022806"/>
    </source>
</evidence>
<feature type="domain" description="UvrD-like helicase ATP-binding" evidence="12">
    <location>
        <begin position="249"/>
        <end position="523"/>
    </location>
</feature>
<evidence type="ECO:0000259" key="12">
    <source>
        <dbReference type="PROSITE" id="PS51198"/>
    </source>
</evidence>
<dbReference type="InterPro" id="IPR011528">
    <property type="entry name" value="NERD"/>
</dbReference>
<dbReference type="SUPFAM" id="SSF52540">
    <property type="entry name" value="P-loop containing nucleoside triphosphate hydrolases"/>
    <property type="match status" value="1"/>
</dbReference>
<dbReference type="InterPro" id="IPR014016">
    <property type="entry name" value="UvrD-like_ATP-bd"/>
</dbReference>
<dbReference type="PROSITE" id="PS51198">
    <property type="entry name" value="UVRD_HELICASE_ATP_BIND"/>
    <property type="match status" value="1"/>
</dbReference>
<dbReference type="InterPro" id="IPR027417">
    <property type="entry name" value="P-loop_NTPase"/>
</dbReference>
<dbReference type="GO" id="GO:0005524">
    <property type="term" value="F:ATP binding"/>
    <property type="evidence" value="ECO:0007669"/>
    <property type="project" value="UniProtKB-UniRule"/>
</dbReference>
<dbReference type="InterPro" id="IPR014017">
    <property type="entry name" value="DNA_helicase_UvrD-like_C"/>
</dbReference>
<evidence type="ECO:0000256" key="6">
    <source>
        <dbReference type="ARBA" id="ARBA00023235"/>
    </source>
</evidence>
<dbReference type="EC" id="5.6.2.4" evidence="8"/>
<evidence type="ECO:0000256" key="11">
    <source>
        <dbReference type="SAM" id="MobiDB-lite"/>
    </source>
</evidence>
<keyword evidence="4 10" id="KW-0347">Helicase</keyword>
<evidence type="ECO:0000313" key="14">
    <source>
        <dbReference type="Proteomes" id="UP000315389"/>
    </source>
</evidence>
<evidence type="ECO:0000256" key="10">
    <source>
        <dbReference type="PROSITE-ProRule" id="PRU00560"/>
    </source>
</evidence>
<name>A0A542ZNV2_RARFA</name>
<evidence type="ECO:0000313" key="13">
    <source>
        <dbReference type="EMBL" id="TQL62033.1"/>
    </source>
</evidence>
<gene>
    <name evidence="13" type="ORF">FB461_1666</name>
</gene>
<dbReference type="GO" id="GO:0005829">
    <property type="term" value="C:cytosol"/>
    <property type="evidence" value="ECO:0007669"/>
    <property type="project" value="TreeGrafter"/>
</dbReference>
<keyword evidence="3 10" id="KW-0378">Hydrolase</keyword>
<dbReference type="GO" id="GO:0016887">
    <property type="term" value="F:ATP hydrolysis activity"/>
    <property type="evidence" value="ECO:0007669"/>
    <property type="project" value="RHEA"/>
</dbReference>
<proteinExistence type="inferred from homology"/>
<sequence>MSAGQSADTEAQRQLALAAAHEQAAAQARATAAKYGIAAVTEKETARKLAPLAAAGYHFLADRQWLGSRRAQVDLVVIGPGGVFIVDTKAWAEVQIVSGNAGDRIYRGQADVTDDVMKLADLANDVEGALAEVGLAPGEVHATIALAGRSGISARVRPVEVVGDGDILRHIASCGQRLTDLQVNTVLAAALDFLPPVGAPAPVNAALPEPVIEAPPAAIEQGELVSEEEIEAALLEGLMAAPIEQWMTFLHPAQAKIVRRSYHGPSRIRGAAGTGKTVVGLHRAAYLARTRPGSKVLVTTYVRTLPKVLGSLLERMAPDVADCVEFSGVHQFARRILDERGIDIHLNKTLIDNAWNKAWNDRGRESGLAQARVTTDYWREEVTSVIKARGITRFDQYADLARTGRRHRLTLEQRREVWDLYRSYEDNLRHFGTRDWQDMILLAAAELVREPCRDYASVIVDEAQDLSAAAVRMLHSLVGDAPDGLTLIGDGQQSIYPGGYTLSELGIAVTGRAAVLDINYRNTREIIEFAGRMVVGDEFSDIDEVASQPVLNAADVAGQVTRSGPVPEVVQFGSWKARRNAVVERVRAVTRDVGTNLGDVAVLCVGNGAAADVREDLHRAGIASADLLDYDGSSSDAVKVGTIKRAKGLEFKQVLLADVRSKWLAGSSRPQTSATASSGEPKDESPKDEATREKETLLRRELYVAMTRARDGLWVGVV</sequence>
<evidence type="ECO:0000256" key="9">
    <source>
        <dbReference type="ARBA" id="ARBA00048988"/>
    </source>
</evidence>
<dbReference type="GO" id="GO:0000725">
    <property type="term" value="P:recombinational repair"/>
    <property type="evidence" value="ECO:0007669"/>
    <property type="project" value="TreeGrafter"/>
</dbReference>
<dbReference type="PANTHER" id="PTHR11070:SF45">
    <property type="entry name" value="DNA 3'-5' HELICASE"/>
    <property type="match status" value="1"/>
</dbReference>
<dbReference type="Pfam" id="PF08378">
    <property type="entry name" value="NERD"/>
    <property type="match status" value="1"/>
</dbReference>
<protein>
    <recommendedName>
        <fullName evidence="8">DNA 3'-5' helicase</fullName>
        <ecNumber evidence="8">5.6.2.4</ecNumber>
    </recommendedName>
</protein>